<evidence type="ECO:0000259" key="2">
    <source>
        <dbReference type="PROSITE" id="PS00745"/>
    </source>
</evidence>
<dbReference type="InterPro" id="IPR000352">
    <property type="entry name" value="Pep_chain_release_fac_I"/>
</dbReference>
<reference evidence="3 4" key="1">
    <citation type="submission" date="2017-02" db="EMBL/GenBank/DDBJ databases">
        <authorList>
            <person name="Peterson S.W."/>
        </authorList>
    </citation>
    <scope>NUCLEOTIDE SEQUENCE [LARGE SCALE GENOMIC DNA]</scope>
    <source>
        <strain evidence="3 4">M1</strain>
    </source>
</reference>
<dbReference type="PANTHER" id="PTHR43116:SF3">
    <property type="entry name" value="CLASS I PEPTIDE CHAIN RELEASE FACTOR"/>
    <property type="match status" value="1"/>
</dbReference>
<comment type="similarity">
    <text evidence="1">Belongs to the prokaryotic/mitochondrial release factor family.</text>
</comment>
<dbReference type="InterPro" id="IPR045853">
    <property type="entry name" value="Pep_chain_release_fac_I_sf"/>
</dbReference>
<proteinExistence type="inferred from homology"/>
<dbReference type="GO" id="GO:0003747">
    <property type="term" value="F:translation release factor activity"/>
    <property type="evidence" value="ECO:0007669"/>
    <property type="project" value="InterPro"/>
</dbReference>
<dbReference type="InterPro" id="IPR017509">
    <property type="entry name" value="PrfH"/>
</dbReference>
<dbReference type="OrthoDB" id="9815709at2"/>
<feature type="domain" description="Prokaryotic-type class I peptide chain release factors" evidence="2">
    <location>
        <begin position="116"/>
        <end position="132"/>
    </location>
</feature>
<dbReference type="Pfam" id="PF00472">
    <property type="entry name" value="RF-1"/>
    <property type="match status" value="1"/>
</dbReference>
<sequence length="204" mass="23534">MWIQISAGLAPIESCRLVYLFLKQIEKECMDKNIKVELLSCTKGAKKDTLKSAFLRLNGKTAKNYAKSIEGSILWICKSEFRPNHKRKNWFIEVEAFSEEKQIDLDIKDIKVETMRSSGKGGQNVNKLETGVRITHLPTGVAVKAQEERSQYQNKKLAIIRLDKKLKEINSTKSRNINKTLWEKHQNIKRGDPIRVFKGKGFRE</sequence>
<dbReference type="Gene3D" id="3.30.70.1660">
    <property type="match status" value="1"/>
</dbReference>
<gene>
    <name evidence="3" type="ORF">SAMN02194393_00609</name>
</gene>
<organism evidence="3 4">
    <name type="scientific">Maledivibacter halophilus</name>
    <dbReference type="NCBI Taxonomy" id="36842"/>
    <lineage>
        <taxon>Bacteria</taxon>
        <taxon>Bacillati</taxon>
        <taxon>Bacillota</taxon>
        <taxon>Clostridia</taxon>
        <taxon>Peptostreptococcales</taxon>
        <taxon>Caminicellaceae</taxon>
        <taxon>Maledivibacter</taxon>
    </lineage>
</organism>
<dbReference type="STRING" id="36842.SAMN02194393_00609"/>
<dbReference type="AlphaFoldDB" id="A0A1T5IQ33"/>
<evidence type="ECO:0000313" key="3">
    <source>
        <dbReference type="EMBL" id="SKC41053.1"/>
    </source>
</evidence>
<dbReference type="PANTHER" id="PTHR43116">
    <property type="entry name" value="PEPTIDE CHAIN RELEASE FACTOR 2"/>
    <property type="match status" value="1"/>
</dbReference>
<dbReference type="PROSITE" id="PS00745">
    <property type="entry name" value="RF_PROK_I"/>
    <property type="match status" value="1"/>
</dbReference>
<evidence type="ECO:0000313" key="4">
    <source>
        <dbReference type="Proteomes" id="UP000190285"/>
    </source>
</evidence>
<dbReference type="NCBIfam" id="TIGR03072">
    <property type="entry name" value="release_prfH"/>
    <property type="match status" value="1"/>
</dbReference>
<keyword evidence="4" id="KW-1185">Reference proteome</keyword>
<accession>A0A1T5IQ33</accession>
<dbReference type="Proteomes" id="UP000190285">
    <property type="component" value="Unassembled WGS sequence"/>
</dbReference>
<dbReference type="SUPFAM" id="SSF75620">
    <property type="entry name" value="Release factor"/>
    <property type="match status" value="1"/>
</dbReference>
<dbReference type="RefSeq" id="WP_079489231.1">
    <property type="nucleotide sequence ID" value="NZ_FUZT01000001.1"/>
</dbReference>
<dbReference type="EMBL" id="FUZT01000001">
    <property type="protein sequence ID" value="SKC41053.1"/>
    <property type="molecule type" value="Genomic_DNA"/>
</dbReference>
<evidence type="ECO:0000256" key="1">
    <source>
        <dbReference type="ARBA" id="ARBA00010835"/>
    </source>
</evidence>
<name>A0A1T5IQ33_9FIRM</name>
<protein>
    <submittedName>
        <fullName evidence="3">Peptide chain release factor</fullName>
    </submittedName>
</protein>
<dbReference type="Gene3D" id="3.30.160.20">
    <property type="match status" value="1"/>
</dbReference>